<protein>
    <recommendedName>
        <fullName evidence="5">Cyclin-dependent kinase inhibitor</fullName>
    </recommendedName>
</protein>
<evidence type="ECO:0000313" key="8">
    <source>
        <dbReference type="EMBL" id="CAA2978323.1"/>
    </source>
</evidence>
<dbReference type="GO" id="GO:0005654">
    <property type="term" value="C:nucleoplasm"/>
    <property type="evidence" value="ECO:0007669"/>
    <property type="project" value="UniProtKB-SubCell"/>
</dbReference>
<reference evidence="8 9" key="1">
    <citation type="submission" date="2019-12" db="EMBL/GenBank/DDBJ databases">
        <authorList>
            <person name="Alioto T."/>
            <person name="Alioto T."/>
            <person name="Gomez Garrido J."/>
        </authorList>
    </citation>
    <scope>NUCLEOTIDE SEQUENCE [LARGE SCALE GENOMIC DNA]</scope>
</reference>
<dbReference type="Pfam" id="PF02234">
    <property type="entry name" value="CDI"/>
    <property type="match status" value="1"/>
</dbReference>
<dbReference type="PIRSF" id="PIRSF017811">
    <property type="entry name" value="CDK_inhib_pln"/>
    <property type="match status" value="1"/>
</dbReference>
<feature type="region of interest" description="Disordered" evidence="6">
    <location>
        <begin position="100"/>
        <end position="138"/>
    </location>
</feature>
<evidence type="ECO:0000256" key="2">
    <source>
        <dbReference type="ARBA" id="ARBA00010274"/>
    </source>
</evidence>
<dbReference type="GO" id="GO:0051726">
    <property type="term" value="P:regulation of cell cycle"/>
    <property type="evidence" value="ECO:0007669"/>
    <property type="project" value="InterPro"/>
</dbReference>
<feature type="compositionally biased region" description="Acidic residues" evidence="6">
    <location>
        <begin position="109"/>
        <end position="123"/>
    </location>
</feature>
<evidence type="ECO:0000313" key="9">
    <source>
        <dbReference type="Proteomes" id="UP000594638"/>
    </source>
</evidence>
<dbReference type="OrthoDB" id="9940972at2759"/>
<comment type="similarity">
    <text evidence="2 5">Belongs to the CDI family. ICK/KRP subfamily.</text>
</comment>
<dbReference type="EMBL" id="CACTIH010003618">
    <property type="protein sequence ID" value="CAA2978323.1"/>
    <property type="molecule type" value="Genomic_DNA"/>
</dbReference>
<proteinExistence type="inferred from homology"/>
<dbReference type="PANTHER" id="PTHR46776">
    <property type="entry name" value="CYCLIN-DEPENDENT KINASE INHIBITOR 4-RELATED"/>
    <property type="match status" value="1"/>
</dbReference>
<keyword evidence="9" id="KW-1185">Reference proteome</keyword>
<accession>A0A8S0RGF6</accession>
<evidence type="ECO:0000256" key="6">
    <source>
        <dbReference type="SAM" id="MobiDB-lite"/>
    </source>
</evidence>
<evidence type="ECO:0000256" key="3">
    <source>
        <dbReference type="ARBA" id="ARBA00023013"/>
    </source>
</evidence>
<dbReference type="Gramene" id="OE9A079290T1">
    <property type="protein sequence ID" value="OE9A079290C1"/>
    <property type="gene ID" value="OE9A079290"/>
</dbReference>
<keyword evidence="4" id="KW-0131">Cell cycle</keyword>
<evidence type="ECO:0000256" key="5">
    <source>
        <dbReference type="PIRNR" id="PIRNR017811"/>
    </source>
</evidence>
<dbReference type="Gene3D" id="4.10.365.10">
    <property type="entry name" value="p27"/>
    <property type="match status" value="1"/>
</dbReference>
<dbReference type="GO" id="GO:0004861">
    <property type="term" value="F:cyclin-dependent protein serine/threonine kinase inhibitor activity"/>
    <property type="evidence" value="ECO:0007669"/>
    <property type="project" value="UniProtKB-UniRule"/>
</dbReference>
<evidence type="ECO:0000256" key="4">
    <source>
        <dbReference type="ARBA" id="ARBA00023306"/>
    </source>
</evidence>
<dbReference type="Proteomes" id="UP000594638">
    <property type="component" value="Unassembled WGS sequence"/>
</dbReference>
<name>A0A8S0RGF6_OLEEU</name>
<gene>
    <name evidence="8" type="ORF">OLEA9_A079290</name>
</gene>
<comment type="subcellular location">
    <subcellularLocation>
        <location evidence="1">Nucleus</location>
        <location evidence="1">Nucleoplasm</location>
    </subcellularLocation>
</comment>
<dbReference type="AlphaFoldDB" id="A0A8S0RGF6"/>
<dbReference type="InterPro" id="IPR044898">
    <property type="entry name" value="CDI_dom_sf"/>
</dbReference>
<organism evidence="8 9">
    <name type="scientific">Olea europaea subsp. europaea</name>
    <dbReference type="NCBI Taxonomy" id="158383"/>
    <lineage>
        <taxon>Eukaryota</taxon>
        <taxon>Viridiplantae</taxon>
        <taxon>Streptophyta</taxon>
        <taxon>Embryophyta</taxon>
        <taxon>Tracheophyta</taxon>
        <taxon>Spermatophyta</taxon>
        <taxon>Magnoliopsida</taxon>
        <taxon>eudicotyledons</taxon>
        <taxon>Gunneridae</taxon>
        <taxon>Pentapetalae</taxon>
        <taxon>asterids</taxon>
        <taxon>lamiids</taxon>
        <taxon>Lamiales</taxon>
        <taxon>Oleaceae</taxon>
        <taxon>Oleeae</taxon>
        <taxon>Olea</taxon>
    </lineage>
</organism>
<evidence type="ECO:0000256" key="1">
    <source>
        <dbReference type="ARBA" id="ARBA00004642"/>
    </source>
</evidence>
<feature type="region of interest" description="Disordered" evidence="6">
    <location>
        <begin position="1"/>
        <end position="35"/>
    </location>
</feature>
<dbReference type="InterPro" id="IPR044275">
    <property type="entry name" value="KRP"/>
</dbReference>
<evidence type="ECO:0000259" key="7">
    <source>
        <dbReference type="Pfam" id="PF02234"/>
    </source>
</evidence>
<feature type="domain" description="Cyclin-dependent kinase inhibitor" evidence="7">
    <location>
        <begin position="149"/>
        <end position="194"/>
    </location>
</feature>
<sequence>MGEDLKKRKSERVMKAEAQAEFTNGSSGKRRKLQSDSVRFENHDVNFTENLVSPEDSITSDCSKDHESNGFIKESLSSTDLKSVEFETEISISINNVSRKTTPTKELYGDSEESEMESEESEIEYSSQSEKTPPPPANTRRIISVAEEKMPSEAELEEFFEAAEKLQQKRFAEKYNYDIVKDVPMEGKYQWVRLNP</sequence>
<keyword evidence="3 5" id="KW-0649">Protein kinase inhibitor</keyword>
<comment type="caution">
    <text evidence="8">The sequence shown here is derived from an EMBL/GenBank/DDBJ whole genome shotgun (WGS) entry which is preliminary data.</text>
</comment>
<feature type="compositionally biased region" description="Basic and acidic residues" evidence="6">
    <location>
        <begin position="1"/>
        <end position="15"/>
    </location>
</feature>
<dbReference type="InterPro" id="IPR003175">
    <property type="entry name" value="CDI_dom"/>
</dbReference>